<comment type="caution">
    <text evidence="1">The sequence shown here is derived from an EMBL/GenBank/DDBJ whole genome shotgun (WGS) entry which is preliminary data.</text>
</comment>
<dbReference type="EMBL" id="JAODUP010000148">
    <property type="protein sequence ID" value="KAK2159664.1"/>
    <property type="molecule type" value="Genomic_DNA"/>
</dbReference>
<gene>
    <name evidence="1" type="ORF">LSH36_148g01038</name>
</gene>
<dbReference type="AlphaFoldDB" id="A0AAD9JUI1"/>
<sequence>MQKWVRSGSVELEDPRLALMYYFRRRAMAVICENARGAVIDHLKYTNSVYARLDATVAENSADYRVQFKPDFFQIHAPFVMDSQFEKLHAKIKENVEDELREASNSLDDKPHILKRRKRKRKFDELSETEKVAIENHKQVAVKVLDQGLDFIDLSQNRTKQEPLVEDALDICHIQEDDPRIFNRMIHHHDDDVHVKKVLRSSYIFPPKCSFLMSDVSNLDPLISG</sequence>
<accession>A0AAD9JUI1</accession>
<protein>
    <submittedName>
        <fullName evidence="1">Uncharacterized protein</fullName>
    </submittedName>
</protein>
<keyword evidence="2" id="KW-1185">Reference proteome</keyword>
<evidence type="ECO:0000313" key="2">
    <source>
        <dbReference type="Proteomes" id="UP001208570"/>
    </source>
</evidence>
<reference evidence="1" key="1">
    <citation type="journal article" date="2023" name="Mol. Biol. Evol.">
        <title>Third-Generation Sequencing Reveals the Adaptive Role of the Epigenome in Three Deep-Sea Polychaetes.</title>
        <authorList>
            <person name="Perez M."/>
            <person name="Aroh O."/>
            <person name="Sun Y."/>
            <person name="Lan Y."/>
            <person name="Juniper S.K."/>
            <person name="Young C.R."/>
            <person name="Angers B."/>
            <person name="Qian P.Y."/>
        </authorList>
    </citation>
    <scope>NUCLEOTIDE SEQUENCE</scope>
    <source>
        <strain evidence="1">P08H-3</strain>
    </source>
</reference>
<proteinExistence type="predicted"/>
<evidence type="ECO:0000313" key="1">
    <source>
        <dbReference type="EMBL" id="KAK2159664.1"/>
    </source>
</evidence>
<name>A0AAD9JUI1_9ANNE</name>
<organism evidence="1 2">
    <name type="scientific">Paralvinella palmiformis</name>
    <dbReference type="NCBI Taxonomy" id="53620"/>
    <lineage>
        <taxon>Eukaryota</taxon>
        <taxon>Metazoa</taxon>
        <taxon>Spiralia</taxon>
        <taxon>Lophotrochozoa</taxon>
        <taxon>Annelida</taxon>
        <taxon>Polychaeta</taxon>
        <taxon>Sedentaria</taxon>
        <taxon>Canalipalpata</taxon>
        <taxon>Terebellida</taxon>
        <taxon>Terebelliformia</taxon>
        <taxon>Alvinellidae</taxon>
        <taxon>Paralvinella</taxon>
    </lineage>
</organism>
<dbReference type="Proteomes" id="UP001208570">
    <property type="component" value="Unassembled WGS sequence"/>
</dbReference>